<keyword evidence="2 10" id="KW-1003">Cell membrane</keyword>
<keyword evidence="4 10" id="KW-1133">Transmembrane helix</keyword>
<name>A0ABR8RWP5_9CELL</name>
<comment type="function">
    <text evidence="9 10">Fluoride-specific ion channel. Important for reducing fluoride concentration in the cell, thus reducing its toxicity.</text>
</comment>
<organism evidence="11 12">
    <name type="scientific">Oerskovia rustica</name>
    <dbReference type="NCBI Taxonomy" id="2762237"/>
    <lineage>
        <taxon>Bacteria</taxon>
        <taxon>Bacillati</taxon>
        <taxon>Actinomycetota</taxon>
        <taxon>Actinomycetes</taxon>
        <taxon>Micrococcales</taxon>
        <taxon>Cellulomonadaceae</taxon>
        <taxon>Oerskovia</taxon>
    </lineage>
</organism>
<feature type="transmembrane region" description="Helical" evidence="10">
    <location>
        <begin position="111"/>
        <end position="132"/>
    </location>
</feature>
<keyword evidence="3 10" id="KW-0812">Transmembrane</keyword>
<dbReference type="RefSeq" id="WP_191797774.1">
    <property type="nucleotide sequence ID" value="NZ_JACSQQ010000043.1"/>
</dbReference>
<sequence length="149" mass="15153">MPARERPNHLRPAAIGLVVVGGALGAAGREAVVLAVPDVDGLPVAILLVNVVGAFVLGLLYESLTRRSPGEPRAGRLRLLLGTGFCGGFTTYSTLATGTALLLDAARTDVAMIYVAATLVVGTVATVLGIVAGSRLPASDRPVDGGVRR</sequence>
<proteinExistence type="inferred from homology"/>
<comment type="subcellular location">
    <subcellularLocation>
        <location evidence="1 10">Cell membrane</location>
        <topology evidence="1 10">Multi-pass membrane protein</topology>
    </subcellularLocation>
</comment>
<gene>
    <name evidence="10" type="primary">fluC</name>
    <name evidence="10" type="synonym">crcB</name>
    <name evidence="11" type="ORF">H9652_17495</name>
</gene>
<comment type="similarity">
    <text evidence="7 10">Belongs to the fluoride channel Fluc/FEX (TC 1.A.43) family.</text>
</comment>
<feature type="binding site" evidence="10">
    <location>
        <position position="90"/>
    </location>
    <ligand>
        <name>Na(+)</name>
        <dbReference type="ChEBI" id="CHEBI:29101"/>
        <note>structural</note>
    </ligand>
</feature>
<evidence type="ECO:0000256" key="5">
    <source>
        <dbReference type="ARBA" id="ARBA00023136"/>
    </source>
</evidence>
<keyword evidence="10" id="KW-0915">Sodium</keyword>
<comment type="activity regulation">
    <text evidence="10">Na(+) is not transported, but it plays an essential structural role and its presence is essential for fluoride channel function.</text>
</comment>
<protein>
    <recommendedName>
        <fullName evidence="10">Fluoride-specific ion channel FluC</fullName>
    </recommendedName>
</protein>
<dbReference type="EMBL" id="JACSQQ010000043">
    <property type="protein sequence ID" value="MBD7952199.1"/>
    <property type="molecule type" value="Genomic_DNA"/>
</dbReference>
<dbReference type="PANTHER" id="PTHR28259">
    <property type="entry name" value="FLUORIDE EXPORT PROTEIN 1-RELATED"/>
    <property type="match status" value="1"/>
</dbReference>
<evidence type="ECO:0000256" key="9">
    <source>
        <dbReference type="ARBA" id="ARBA00049940"/>
    </source>
</evidence>
<reference evidence="11 12" key="1">
    <citation type="submission" date="2020-08" db="EMBL/GenBank/DDBJ databases">
        <title>A Genomic Blueprint of the Chicken Gut Microbiome.</title>
        <authorList>
            <person name="Gilroy R."/>
            <person name="Ravi A."/>
            <person name="Getino M."/>
            <person name="Pursley I."/>
            <person name="Horton D.L."/>
            <person name="Alikhan N.-F."/>
            <person name="Baker D."/>
            <person name="Gharbi K."/>
            <person name="Hall N."/>
            <person name="Watson M."/>
            <person name="Adriaenssens E.M."/>
            <person name="Foster-Nyarko E."/>
            <person name="Jarju S."/>
            <person name="Secka A."/>
            <person name="Antonio M."/>
            <person name="Oren A."/>
            <person name="Chaudhuri R."/>
            <person name="La Ragione R.M."/>
            <person name="Hildebrand F."/>
            <person name="Pallen M.J."/>
        </authorList>
    </citation>
    <scope>NUCLEOTIDE SEQUENCE [LARGE SCALE GENOMIC DNA]</scope>
    <source>
        <strain evidence="11 12">Sa4CUA1</strain>
    </source>
</reference>
<evidence type="ECO:0000256" key="7">
    <source>
        <dbReference type="ARBA" id="ARBA00035120"/>
    </source>
</evidence>
<comment type="caution">
    <text evidence="11">The sequence shown here is derived from an EMBL/GenBank/DDBJ whole genome shotgun (WGS) entry which is preliminary data.</text>
</comment>
<keyword evidence="6 10" id="KW-0407">Ion channel</keyword>
<evidence type="ECO:0000256" key="8">
    <source>
        <dbReference type="ARBA" id="ARBA00035585"/>
    </source>
</evidence>
<keyword evidence="10" id="KW-0406">Ion transport</keyword>
<dbReference type="InterPro" id="IPR003691">
    <property type="entry name" value="FluC"/>
</dbReference>
<evidence type="ECO:0000313" key="12">
    <source>
        <dbReference type="Proteomes" id="UP000641803"/>
    </source>
</evidence>
<evidence type="ECO:0000256" key="3">
    <source>
        <dbReference type="ARBA" id="ARBA00022692"/>
    </source>
</evidence>
<feature type="transmembrane region" description="Helical" evidence="10">
    <location>
        <begin position="80"/>
        <end position="105"/>
    </location>
</feature>
<feature type="binding site" evidence="10">
    <location>
        <position position="87"/>
    </location>
    <ligand>
        <name>Na(+)</name>
        <dbReference type="ChEBI" id="CHEBI:29101"/>
        <note>structural</note>
    </ligand>
</feature>
<comment type="catalytic activity">
    <reaction evidence="8">
        <text>fluoride(in) = fluoride(out)</text>
        <dbReference type="Rhea" id="RHEA:76159"/>
        <dbReference type="ChEBI" id="CHEBI:17051"/>
    </reaction>
    <physiologicalReaction direction="left-to-right" evidence="8">
        <dbReference type="Rhea" id="RHEA:76160"/>
    </physiologicalReaction>
</comment>
<evidence type="ECO:0000256" key="10">
    <source>
        <dbReference type="HAMAP-Rule" id="MF_00454"/>
    </source>
</evidence>
<dbReference type="HAMAP" id="MF_00454">
    <property type="entry name" value="FluC"/>
    <property type="match status" value="1"/>
</dbReference>
<keyword evidence="10" id="KW-0479">Metal-binding</keyword>
<keyword evidence="12" id="KW-1185">Reference proteome</keyword>
<evidence type="ECO:0000256" key="6">
    <source>
        <dbReference type="ARBA" id="ARBA00023303"/>
    </source>
</evidence>
<evidence type="ECO:0000313" key="11">
    <source>
        <dbReference type="EMBL" id="MBD7952199.1"/>
    </source>
</evidence>
<keyword evidence="10" id="KW-0813">Transport</keyword>
<feature type="transmembrane region" description="Helical" evidence="10">
    <location>
        <begin position="41"/>
        <end position="60"/>
    </location>
</feature>
<keyword evidence="5 10" id="KW-0472">Membrane</keyword>
<evidence type="ECO:0000256" key="4">
    <source>
        <dbReference type="ARBA" id="ARBA00022989"/>
    </source>
</evidence>
<dbReference type="Pfam" id="PF02537">
    <property type="entry name" value="CRCB"/>
    <property type="match status" value="1"/>
</dbReference>
<dbReference type="Proteomes" id="UP000641803">
    <property type="component" value="Unassembled WGS sequence"/>
</dbReference>
<evidence type="ECO:0000256" key="2">
    <source>
        <dbReference type="ARBA" id="ARBA00022475"/>
    </source>
</evidence>
<evidence type="ECO:0000256" key="1">
    <source>
        <dbReference type="ARBA" id="ARBA00004651"/>
    </source>
</evidence>
<dbReference type="PANTHER" id="PTHR28259:SF1">
    <property type="entry name" value="FLUORIDE EXPORT PROTEIN 1-RELATED"/>
    <property type="match status" value="1"/>
</dbReference>
<accession>A0ABR8RWP5</accession>